<feature type="non-terminal residue" evidence="2">
    <location>
        <position position="122"/>
    </location>
</feature>
<proteinExistence type="predicted"/>
<sequence length="122" mass="13273">VSDTADNDGDGVPDTWDAYPDDSGRVADSDGDGYADRDDAFPRDENRHESTTSLVTPGNNVHHYGHCCNDNRLHLNVDGAANLERIVGVGSYKVEGRFVRLLLGEAKTWDDNQQAEVVVADA</sequence>
<name>A0A382ZCL0_9ZZZZ</name>
<feature type="non-terminal residue" evidence="2">
    <location>
        <position position="1"/>
    </location>
</feature>
<gene>
    <name evidence="2" type="ORF">METZ01_LOCUS445689</name>
</gene>
<organism evidence="2">
    <name type="scientific">marine metagenome</name>
    <dbReference type="NCBI Taxonomy" id="408172"/>
    <lineage>
        <taxon>unclassified sequences</taxon>
        <taxon>metagenomes</taxon>
        <taxon>ecological metagenomes</taxon>
    </lineage>
</organism>
<dbReference type="AlphaFoldDB" id="A0A382ZCL0"/>
<dbReference type="EMBL" id="UINC01182556">
    <property type="protein sequence ID" value="SVD92835.1"/>
    <property type="molecule type" value="Genomic_DNA"/>
</dbReference>
<evidence type="ECO:0000256" key="1">
    <source>
        <dbReference type="SAM" id="MobiDB-lite"/>
    </source>
</evidence>
<feature type="compositionally biased region" description="Acidic residues" evidence="1">
    <location>
        <begin position="1"/>
        <end position="11"/>
    </location>
</feature>
<feature type="region of interest" description="Disordered" evidence="1">
    <location>
        <begin position="1"/>
        <end position="60"/>
    </location>
</feature>
<feature type="compositionally biased region" description="Basic and acidic residues" evidence="1">
    <location>
        <begin position="22"/>
        <end position="50"/>
    </location>
</feature>
<reference evidence="2" key="1">
    <citation type="submission" date="2018-05" db="EMBL/GenBank/DDBJ databases">
        <authorList>
            <person name="Lanie J.A."/>
            <person name="Ng W.-L."/>
            <person name="Kazmierczak K.M."/>
            <person name="Andrzejewski T.M."/>
            <person name="Davidsen T.M."/>
            <person name="Wayne K.J."/>
            <person name="Tettelin H."/>
            <person name="Glass J.I."/>
            <person name="Rusch D."/>
            <person name="Podicherti R."/>
            <person name="Tsui H.-C.T."/>
            <person name="Winkler M.E."/>
        </authorList>
    </citation>
    <scope>NUCLEOTIDE SEQUENCE</scope>
</reference>
<accession>A0A382ZCL0</accession>
<protein>
    <submittedName>
        <fullName evidence="2">Uncharacterized protein</fullName>
    </submittedName>
</protein>
<evidence type="ECO:0000313" key="2">
    <source>
        <dbReference type="EMBL" id="SVD92835.1"/>
    </source>
</evidence>